<gene>
    <name evidence="1" type="ORF">SAMN04487818_115153</name>
</gene>
<dbReference type="PANTHER" id="PTHR38479">
    <property type="entry name" value="LMO0824 PROTEIN"/>
    <property type="match status" value="1"/>
</dbReference>
<dbReference type="EMBL" id="FOGI01000015">
    <property type="protein sequence ID" value="SES45795.1"/>
    <property type="molecule type" value="Genomic_DNA"/>
</dbReference>
<dbReference type="AlphaFoldDB" id="A0A1H9XI16"/>
<keyword evidence="2" id="KW-1185">Reference proteome</keyword>
<dbReference type="STRING" id="155974.SAMN04487818_115153"/>
<dbReference type="GO" id="GO:0003677">
    <property type="term" value="F:DNA binding"/>
    <property type="evidence" value="ECO:0007669"/>
    <property type="project" value="UniProtKB-KW"/>
</dbReference>
<dbReference type="Pfam" id="PF06224">
    <property type="entry name" value="AlkZ-like"/>
    <property type="match status" value="1"/>
</dbReference>
<evidence type="ECO:0000313" key="2">
    <source>
        <dbReference type="Proteomes" id="UP000199051"/>
    </source>
</evidence>
<sequence>MDITRAQVLAYRVAAHGLHRDQPDPARLAVFDLGVQDAGSRSPQVALAARLPADTPLEGFATLWAHRGAPHLLRATDIPALATALWPRTDADATARLNACGTALRRAGIPGLTAYTAATTAMREVVDTEKPRGQVSTEITARLPAPYGYDCTVCAATHVYGSLFQIIGLFAGVTVHAESRPTRLRPLPHRHPIPTESTGAGPVIDAYLRLHGPATHAEVAAFLDTTQTHVKPAWPDGLVEVGDGRWFPEAHLDALRTAPTPDLVRLLPPLDPWLQTRDRALIVPDETHRKQLWRMIGNPGAVLVDGEITGTWRTKTSGKTLTITIDPFTTPTTDARIEAEAHRVATARGFQDVRVVQA</sequence>
<dbReference type="PANTHER" id="PTHR38479:SF2">
    <property type="entry name" value="WINGED HELIX DNA-BINDING DOMAIN-CONTAINING PROTEIN"/>
    <property type="match status" value="1"/>
</dbReference>
<accession>A0A1H9XI16</accession>
<protein>
    <submittedName>
        <fullName evidence="1">Winged helix DNA-binding domain-containing protein</fullName>
    </submittedName>
</protein>
<dbReference type="Proteomes" id="UP000199051">
    <property type="component" value="Unassembled WGS sequence"/>
</dbReference>
<reference evidence="2" key="1">
    <citation type="submission" date="2016-10" db="EMBL/GenBank/DDBJ databases">
        <authorList>
            <person name="Varghese N."/>
            <person name="Submissions S."/>
        </authorList>
    </citation>
    <scope>NUCLEOTIDE SEQUENCE [LARGE SCALE GENOMIC DNA]</scope>
    <source>
        <strain evidence="2">DSM 44260</strain>
    </source>
</reference>
<dbReference type="InterPro" id="IPR009351">
    <property type="entry name" value="AlkZ-like"/>
</dbReference>
<organism evidence="1 2">
    <name type="scientific">Actinokineospora terrae</name>
    <dbReference type="NCBI Taxonomy" id="155974"/>
    <lineage>
        <taxon>Bacteria</taxon>
        <taxon>Bacillati</taxon>
        <taxon>Actinomycetota</taxon>
        <taxon>Actinomycetes</taxon>
        <taxon>Pseudonocardiales</taxon>
        <taxon>Pseudonocardiaceae</taxon>
        <taxon>Actinokineospora</taxon>
    </lineage>
</organism>
<dbReference type="RefSeq" id="WP_092785844.1">
    <property type="nucleotide sequence ID" value="NZ_FOGI01000015.1"/>
</dbReference>
<name>A0A1H9XI16_9PSEU</name>
<evidence type="ECO:0000313" key="1">
    <source>
        <dbReference type="EMBL" id="SES45795.1"/>
    </source>
</evidence>
<keyword evidence="1" id="KW-0238">DNA-binding</keyword>
<proteinExistence type="predicted"/>